<evidence type="ECO:0000313" key="2">
    <source>
        <dbReference type="Proteomes" id="UP001515480"/>
    </source>
</evidence>
<organism evidence="1 2">
    <name type="scientific">Prymnesium parvum</name>
    <name type="common">Toxic golden alga</name>
    <dbReference type="NCBI Taxonomy" id="97485"/>
    <lineage>
        <taxon>Eukaryota</taxon>
        <taxon>Haptista</taxon>
        <taxon>Haptophyta</taxon>
        <taxon>Prymnesiophyceae</taxon>
        <taxon>Prymnesiales</taxon>
        <taxon>Prymnesiaceae</taxon>
        <taxon>Prymnesium</taxon>
    </lineage>
</organism>
<protein>
    <recommendedName>
        <fullName evidence="3">Galectin</fullName>
    </recommendedName>
</protein>
<keyword evidence="2" id="KW-1185">Reference proteome</keyword>
<evidence type="ECO:0000313" key="1">
    <source>
        <dbReference type="EMBL" id="KAL1496111.1"/>
    </source>
</evidence>
<reference evidence="1 2" key="1">
    <citation type="journal article" date="2024" name="Science">
        <title>Giant polyketide synthase enzymes in the biosynthesis of giant marine polyether toxins.</title>
        <authorList>
            <person name="Fallon T.R."/>
            <person name="Shende V.V."/>
            <person name="Wierzbicki I.H."/>
            <person name="Pendleton A.L."/>
            <person name="Watervoot N.F."/>
            <person name="Auber R.P."/>
            <person name="Gonzalez D.J."/>
            <person name="Wisecaver J.H."/>
            <person name="Moore B.S."/>
        </authorList>
    </citation>
    <scope>NUCLEOTIDE SEQUENCE [LARGE SCALE GENOMIC DNA]</scope>
    <source>
        <strain evidence="1 2">12B1</strain>
    </source>
</reference>
<comment type="caution">
    <text evidence="1">The sequence shown here is derived from an EMBL/GenBank/DDBJ whole genome shotgun (WGS) entry which is preliminary data.</text>
</comment>
<name>A0AB34IBJ5_PRYPA</name>
<dbReference type="Proteomes" id="UP001515480">
    <property type="component" value="Unassembled WGS sequence"/>
</dbReference>
<gene>
    <name evidence="1" type="ORF">AB1Y20_014736</name>
</gene>
<sequence length="412" mass="42544">MPPLVSSAWAFGAQGLSCTAVCGPAFSCNLNGMKQLVHSASAMNASGVSQAIGLPGNCKSNLNATALLSMLPFVYGKDVSTHDNDCYTHSTTPFYLDQMACEASEPHTRRICLCDIPSQSSQVSPLPFLAGKEAKGPMLSAATLGPGDDVGYWTTGAKLQYCLWSTKLVPAVRLSTTLPVLCSVGLGTVISSTSAAVTAAVIAAVAKVSTAAVASSSASTATIIATTSTSVTPAVIASAATFAAAAIASLTFTSNDWQIGANNGYGSSLLLENSATIRRGTYIRSSASFTAPISVTASFKAHANECFTMSLFHDEQCGGSHCSAKNAGLSWENGGWGNKLRFSPGDWIQTVGYPTGWHTGTLDVASDGTASFYYNGVLMYQTAYPTTASGPLQFIGGCTGFDVKDVIISINT</sequence>
<accession>A0AB34IBJ5</accession>
<proteinExistence type="predicted"/>
<dbReference type="EMBL" id="JBGBPQ010000030">
    <property type="protein sequence ID" value="KAL1496111.1"/>
    <property type="molecule type" value="Genomic_DNA"/>
</dbReference>
<evidence type="ECO:0008006" key="3">
    <source>
        <dbReference type="Google" id="ProtNLM"/>
    </source>
</evidence>
<dbReference type="AlphaFoldDB" id="A0AB34IBJ5"/>